<gene>
    <name evidence="2" type="ordered locus">XF_0386</name>
</gene>
<sequence>MKRHYQGQHRRNPRVTVSRGDAGRHAPNPEDQWGRTINKADLAAL</sequence>
<dbReference type="PIR" id="G82812">
    <property type="entry name" value="G82812"/>
</dbReference>
<proteinExistence type="predicted"/>
<dbReference type="KEGG" id="xfa:XF_0386"/>
<protein>
    <submittedName>
        <fullName evidence="2">Uncharacterized protein</fullName>
    </submittedName>
</protein>
<accession>Q9PGB6</accession>
<feature type="compositionally biased region" description="Basic residues" evidence="1">
    <location>
        <begin position="1"/>
        <end position="13"/>
    </location>
</feature>
<evidence type="ECO:0000313" key="3">
    <source>
        <dbReference type="Proteomes" id="UP000000812"/>
    </source>
</evidence>
<reference evidence="2 3" key="1">
    <citation type="journal article" date="2000" name="Nature">
        <title>The genome sequence of the plant pathogen Xylella fastidiosa.</title>
        <authorList>
            <person name="Simpson A.J."/>
            <person name="Reinach F.C."/>
            <person name="Arruda P."/>
            <person name="Abreu F.A."/>
            <person name="Acencio M."/>
            <person name="Alvarenga R."/>
            <person name="Alves L.M."/>
            <person name="Araya J.E."/>
            <person name="Baia G.S."/>
            <person name="Baptista C.S."/>
            <person name="Barros M.H."/>
            <person name="Bonaccorsi E.D."/>
            <person name="Bordin S."/>
            <person name="Bove J.M."/>
            <person name="Briones M.R."/>
            <person name="Bueno M.R."/>
            <person name="Camargo A.A."/>
            <person name="Camargo L.E."/>
            <person name="Carraro D.M."/>
            <person name="Carrer H."/>
            <person name="Colauto N.B."/>
            <person name="Colombo C."/>
            <person name="Costa F.F."/>
            <person name="Costa M.C."/>
            <person name="Costa-Neto C.M."/>
            <person name="Coutinho L.L."/>
            <person name="Cristofani M."/>
            <person name="Dias-Neto E."/>
            <person name="Docena C."/>
            <person name="El-Dorry H."/>
            <person name="Facincani A.P."/>
            <person name="Ferreira A.J."/>
            <person name="Ferreira V.C."/>
            <person name="Ferro J.A."/>
            <person name="Fraga J.S."/>
            <person name="Franca S.C."/>
            <person name="Franco M.C."/>
            <person name="Frohme M."/>
            <person name="Furlan L.R."/>
            <person name="Garnier M."/>
            <person name="Goldman G.H."/>
            <person name="Goldman M.H."/>
            <person name="Gomes S.L."/>
            <person name="Gruber A."/>
            <person name="Ho P.L."/>
            <person name="Hoheisel J.D."/>
            <person name="Junqueira M.L."/>
            <person name="Kemper E.L."/>
            <person name="Kitajima J.P."/>
            <person name="Krieger J.E."/>
            <person name="Kuramae E.E."/>
            <person name="Laigret F."/>
            <person name="Lambais M.R."/>
            <person name="Leite L.C."/>
            <person name="Lemos E.G."/>
            <person name="Lemos M.V."/>
            <person name="Lopes S.A."/>
            <person name="Lopes C.R."/>
            <person name="Machado J.A."/>
            <person name="Machado M.A."/>
            <person name="Madeira A.M."/>
            <person name="Madeira H.M."/>
            <person name="Marino C.L."/>
            <person name="Marques M.V."/>
            <person name="Martins E.A."/>
            <person name="Martins E.M."/>
            <person name="Matsukuma A.Y."/>
            <person name="Menck C.F."/>
            <person name="Miracca E.C."/>
            <person name="Miyaki C.Y."/>
            <person name="Monteriro-Vitorello C.B."/>
            <person name="Moon D.H."/>
            <person name="Nagai M.A."/>
            <person name="Nascimento A.L."/>
            <person name="Netto L.E."/>
            <person name="Nhani A.Jr."/>
            <person name="Nobrega F.G."/>
            <person name="Nunes L.R."/>
            <person name="Oliveira M.A."/>
            <person name="de Oliveira M.C."/>
            <person name="de Oliveira R.C."/>
            <person name="Palmieri D.A."/>
            <person name="Paris A."/>
            <person name="Peixoto B.R."/>
            <person name="Pereira G.A."/>
            <person name="Pereira H.A.Jr."/>
            <person name="Pesquero J.B."/>
            <person name="Quaggio R.B."/>
            <person name="Roberto P.G."/>
            <person name="Rodrigues V."/>
            <person name="de M Rosa A.J."/>
            <person name="de Rosa V.E.Jr."/>
            <person name="de Sa R.G."/>
            <person name="Santelli R.V."/>
            <person name="Sawasaki H.E."/>
            <person name="da Silva A.C."/>
            <person name="da Silva A.M."/>
            <person name="da Silva F.R."/>
            <person name="da Silva W.A.Jr."/>
            <person name="da Silveira J.F."/>
            <person name="Silvestri M.L."/>
            <person name="Siqueira W.J."/>
            <person name="de Souza A.A."/>
            <person name="de Souza A.P."/>
            <person name="Terenzi M.F."/>
            <person name="Truffi D."/>
            <person name="Tsai S.M."/>
            <person name="Tsuhako M.H."/>
            <person name="Vallada H."/>
            <person name="Van Sluys M.A."/>
            <person name="Verjovski-Almeida S."/>
            <person name="Vettore A.L."/>
            <person name="Zago M.A."/>
            <person name="Zatz M."/>
            <person name="Meidanis J."/>
            <person name="Setubal J.C."/>
        </authorList>
    </citation>
    <scope>NUCLEOTIDE SEQUENCE [LARGE SCALE GENOMIC DNA]</scope>
    <source>
        <strain evidence="2 3">9a5c</strain>
    </source>
</reference>
<evidence type="ECO:0000256" key="1">
    <source>
        <dbReference type="SAM" id="MobiDB-lite"/>
    </source>
</evidence>
<organism evidence="2 3">
    <name type="scientific">Xylella fastidiosa (strain 9a5c)</name>
    <dbReference type="NCBI Taxonomy" id="160492"/>
    <lineage>
        <taxon>Bacteria</taxon>
        <taxon>Pseudomonadati</taxon>
        <taxon>Pseudomonadota</taxon>
        <taxon>Gammaproteobacteria</taxon>
        <taxon>Lysobacterales</taxon>
        <taxon>Lysobacteraceae</taxon>
        <taxon>Xylella</taxon>
    </lineage>
</organism>
<name>Q9PGB6_XYLFA</name>
<dbReference type="AlphaFoldDB" id="Q9PGB6"/>
<dbReference type="EMBL" id="AE003849">
    <property type="protein sequence ID" value="AAF83196.1"/>
    <property type="molecule type" value="Genomic_DNA"/>
</dbReference>
<dbReference type="Proteomes" id="UP000000812">
    <property type="component" value="Chromosome"/>
</dbReference>
<evidence type="ECO:0000313" key="2">
    <source>
        <dbReference type="EMBL" id="AAF83196.1"/>
    </source>
</evidence>
<dbReference type="HOGENOM" id="CLU_3207174_0_0_6"/>
<feature type="region of interest" description="Disordered" evidence="1">
    <location>
        <begin position="1"/>
        <end position="45"/>
    </location>
</feature>